<dbReference type="EMBL" id="MFZG01000010">
    <property type="protein sequence ID" value="OGK17211.1"/>
    <property type="molecule type" value="Genomic_DNA"/>
</dbReference>
<protein>
    <recommendedName>
        <fullName evidence="4">DUF1648 domain-containing protein</fullName>
    </recommendedName>
</protein>
<gene>
    <name evidence="2" type="ORF">A2774_02310</name>
</gene>
<sequence length="107" mass="12884">MTVRFKPLYQLIIANLFMSAVILFRFRYLPPQIPLFYSNPPGENQLADTWMIGILPLFMNSLFFLNRFINFRLFKNEEFIQKIFQYLNLFLIISFTLIFAKIIFLIT</sequence>
<organism evidence="2 3">
    <name type="scientific">Candidatus Roizmanbacteria bacterium RIFCSPHIGHO2_01_FULL_39_12c</name>
    <dbReference type="NCBI Taxonomy" id="1802031"/>
    <lineage>
        <taxon>Bacteria</taxon>
        <taxon>Candidatus Roizmaniibacteriota</taxon>
    </lineage>
</organism>
<comment type="caution">
    <text evidence="2">The sequence shown here is derived from an EMBL/GenBank/DDBJ whole genome shotgun (WGS) entry which is preliminary data.</text>
</comment>
<evidence type="ECO:0000313" key="2">
    <source>
        <dbReference type="EMBL" id="OGK17211.1"/>
    </source>
</evidence>
<evidence type="ECO:0008006" key="4">
    <source>
        <dbReference type="Google" id="ProtNLM"/>
    </source>
</evidence>
<evidence type="ECO:0000256" key="1">
    <source>
        <dbReference type="SAM" id="Phobius"/>
    </source>
</evidence>
<dbReference type="Proteomes" id="UP000177208">
    <property type="component" value="Unassembled WGS sequence"/>
</dbReference>
<keyword evidence="1" id="KW-0812">Transmembrane</keyword>
<feature type="transmembrane region" description="Helical" evidence="1">
    <location>
        <begin position="46"/>
        <end position="65"/>
    </location>
</feature>
<reference evidence="2 3" key="1">
    <citation type="journal article" date="2016" name="Nat. Commun.">
        <title>Thousands of microbial genomes shed light on interconnected biogeochemical processes in an aquifer system.</title>
        <authorList>
            <person name="Anantharaman K."/>
            <person name="Brown C.T."/>
            <person name="Hug L.A."/>
            <person name="Sharon I."/>
            <person name="Castelle C.J."/>
            <person name="Probst A.J."/>
            <person name="Thomas B.C."/>
            <person name="Singh A."/>
            <person name="Wilkins M.J."/>
            <person name="Karaoz U."/>
            <person name="Brodie E.L."/>
            <person name="Williams K.H."/>
            <person name="Hubbard S.S."/>
            <person name="Banfield J.F."/>
        </authorList>
    </citation>
    <scope>NUCLEOTIDE SEQUENCE [LARGE SCALE GENOMIC DNA]</scope>
</reference>
<name>A0A1F7GE08_9BACT</name>
<feature type="transmembrane region" description="Helical" evidence="1">
    <location>
        <begin position="86"/>
        <end position="106"/>
    </location>
</feature>
<feature type="transmembrane region" description="Helical" evidence="1">
    <location>
        <begin position="7"/>
        <end position="26"/>
    </location>
</feature>
<accession>A0A1F7GE08</accession>
<proteinExistence type="predicted"/>
<keyword evidence="1" id="KW-0472">Membrane</keyword>
<keyword evidence="1" id="KW-1133">Transmembrane helix</keyword>
<dbReference type="AlphaFoldDB" id="A0A1F7GE08"/>
<evidence type="ECO:0000313" key="3">
    <source>
        <dbReference type="Proteomes" id="UP000177208"/>
    </source>
</evidence>